<organism evidence="5 6">
    <name type="scientific">Carboxylicivirga marina</name>
    <dbReference type="NCBI Taxonomy" id="2800988"/>
    <lineage>
        <taxon>Bacteria</taxon>
        <taxon>Pseudomonadati</taxon>
        <taxon>Bacteroidota</taxon>
        <taxon>Bacteroidia</taxon>
        <taxon>Marinilabiliales</taxon>
        <taxon>Marinilabiliaceae</taxon>
        <taxon>Carboxylicivirga</taxon>
    </lineage>
</organism>
<feature type="domain" description="HTH araC/xylS-type" evidence="4">
    <location>
        <begin position="11"/>
        <end position="110"/>
    </location>
</feature>
<accession>A0ABS1HIS3</accession>
<name>A0ABS1HIS3_9BACT</name>
<evidence type="ECO:0000256" key="1">
    <source>
        <dbReference type="ARBA" id="ARBA00023015"/>
    </source>
</evidence>
<gene>
    <name evidence="5" type="ORF">JIV24_09000</name>
</gene>
<keyword evidence="6" id="KW-1185">Reference proteome</keyword>
<dbReference type="SMART" id="SM00342">
    <property type="entry name" value="HTH_ARAC"/>
    <property type="match status" value="1"/>
</dbReference>
<evidence type="ECO:0000313" key="5">
    <source>
        <dbReference type="EMBL" id="MBK3517471.1"/>
    </source>
</evidence>
<dbReference type="Gene3D" id="1.10.10.60">
    <property type="entry name" value="Homeodomain-like"/>
    <property type="match status" value="2"/>
</dbReference>
<sequence>MEVAEYTARVNKTLDYIESNLDQQFSLDELAAVANFSKYHFHRIFMGVMNETPFQFITRLRLQRAATLLVMNHNLRVGEVAFQCGFTDISIFSRNFKQHFGQSPTAWLYQMRQKSNLSQSNSNLEKVKEELSVYFCSYTKSLKWNTNMDLNKSIEIKELPNMTVA</sequence>
<dbReference type="SUPFAM" id="SSF46689">
    <property type="entry name" value="Homeodomain-like"/>
    <property type="match status" value="2"/>
</dbReference>
<dbReference type="InterPro" id="IPR018060">
    <property type="entry name" value="HTH_AraC"/>
</dbReference>
<dbReference type="InterPro" id="IPR050204">
    <property type="entry name" value="AraC_XylS_family_regulators"/>
</dbReference>
<evidence type="ECO:0000256" key="3">
    <source>
        <dbReference type="ARBA" id="ARBA00023163"/>
    </source>
</evidence>
<reference evidence="5 6" key="1">
    <citation type="submission" date="2021-01" db="EMBL/GenBank/DDBJ databases">
        <title>Carboxyliciviraga sp.nov., isolated from coastal sediments.</title>
        <authorList>
            <person name="Lu D."/>
            <person name="Zhang T."/>
        </authorList>
    </citation>
    <scope>NUCLEOTIDE SEQUENCE [LARGE SCALE GENOMIC DNA]</scope>
    <source>
        <strain evidence="5 6">N1Y132</strain>
    </source>
</reference>
<proteinExistence type="predicted"/>
<keyword evidence="1" id="KW-0805">Transcription regulation</keyword>
<dbReference type="InterPro" id="IPR018062">
    <property type="entry name" value="HTH_AraC-typ_CS"/>
</dbReference>
<dbReference type="EMBL" id="JAENRR010000016">
    <property type="protein sequence ID" value="MBK3517471.1"/>
    <property type="molecule type" value="Genomic_DNA"/>
</dbReference>
<protein>
    <submittedName>
        <fullName evidence="5">Helix-turn-helix transcriptional regulator</fullName>
    </submittedName>
</protein>
<evidence type="ECO:0000259" key="4">
    <source>
        <dbReference type="PROSITE" id="PS01124"/>
    </source>
</evidence>
<keyword evidence="2" id="KW-0238">DNA-binding</keyword>
<comment type="caution">
    <text evidence="5">The sequence shown here is derived from an EMBL/GenBank/DDBJ whole genome shotgun (WGS) entry which is preliminary data.</text>
</comment>
<dbReference type="PROSITE" id="PS00041">
    <property type="entry name" value="HTH_ARAC_FAMILY_1"/>
    <property type="match status" value="1"/>
</dbReference>
<dbReference type="Proteomes" id="UP000605676">
    <property type="component" value="Unassembled WGS sequence"/>
</dbReference>
<dbReference type="PANTHER" id="PTHR46796">
    <property type="entry name" value="HTH-TYPE TRANSCRIPTIONAL ACTIVATOR RHAS-RELATED"/>
    <property type="match status" value="1"/>
</dbReference>
<dbReference type="InterPro" id="IPR009057">
    <property type="entry name" value="Homeodomain-like_sf"/>
</dbReference>
<dbReference type="RefSeq" id="WP_200464700.1">
    <property type="nucleotide sequence ID" value="NZ_JAENRR010000016.1"/>
</dbReference>
<dbReference type="PRINTS" id="PR00032">
    <property type="entry name" value="HTHARAC"/>
</dbReference>
<dbReference type="PROSITE" id="PS01124">
    <property type="entry name" value="HTH_ARAC_FAMILY_2"/>
    <property type="match status" value="1"/>
</dbReference>
<dbReference type="InterPro" id="IPR020449">
    <property type="entry name" value="Tscrpt_reg_AraC-type_HTH"/>
</dbReference>
<evidence type="ECO:0000313" key="6">
    <source>
        <dbReference type="Proteomes" id="UP000605676"/>
    </source>
</evidence>
<dbReference type="Pfam" id="PF12833">
    <property type="entry name" value="HTH_18"/>
    <property type="match status" value="1"/>
</dbReference>
<evidence type="ECO:0000256" key="2">
    <source>
        <dbReference type="ARBA" id="ARBA00023125"/>
    </source>
</evidence>
<keyword evidence="3" id="KW-0804">Transcription</keyword>